<feature type="region of interest" description="Disordered" evidence="6">
    <location>
        <begin position="387"/>
        <end position="419"/>
    </location>
</feature>
<feature type="compositionally biased region" description="Low complexity" evidence="6">
    <location>
        <begin position="409"/>
        <end position="419"/>
    </location>
</feature>
<gene>
    <name evidence="9" type="ORF">caldi_32620</name>
</gene>
<dbReference type="PANTHER" id="PTHR43129:SF1">
    <property type="entry name" value="FOSMIDOMYCIN RESISTANCE PROTEIN"/>
    <property type="match status" value="1"/>
</dbReference>
<feature type="transmembrane region" description="Helical" evidence="7">
    <location>
        <begin position="132"/>
        <end position="158"/>
    </location>
</feature>
<reference evidence="9" key="1">
    <citation type="submission" date="2022-03" db="EMBL/GenBank/DDBJ databases">
        <title>Complete genome sequence of Caldinitratiruptor microaerophilus.</title>
        <authorList>
            <person name="Mukaiyama R."/>
            <person name="Nishiyama T."/>
            <person name="Ueda K."/>
        </authorList>
    </citation>
    <scope>NUCLEOTIDE SEQUENCE</scope>
    <source>
        <strain evidence="9">JCM 16183</strain>
    </source>
</reference>
<dbReference type="GO" id="GO:0022857">
    <property type="term" value="F:transmembrane transporter activity"/>
    <property type="evidence" value="ECO:0007669"/>
    <property type="project" value="InterPro"/>
</dbReference>
<feature type="transmembrane region" description="Helical" evidence="7">
    <location>
        <begin position="94"/>
        <end position="111"/>
    </location>
</feature>
<evidence type="ECO:0000313" key="10">
    <source>
        <dbReference type="Proteomes" id="UP001163687"/>
    </source>
</evidence>
<evidence type="ECO:0000313" key="9">
    <source>
        <dbReference type="EMBL" id="BDG62172.1"/>
    </source>
</evidence>
<evidence type="ECO:0000256" key="7">
    <source>
        <dbReference type="SAM" id="Phobius"/>
    </source>
</evidence>
<dbReference type="EMBL" id="AP025628">
    <property type="protein sequence ID" value="BDG62172.1"/>
    <property type="molecule type" value="Genomic_DNA"/>
</dbReference>
<dbReference type="InterPro" id="IPR011701">
    <property type="entry name" value="MFS"/>
</dbReference>
<evidence type="ECO:0000256" key="3">
    <source>
        <dbReference type="ARBA" id="ARBA00022692"/>
    </source>
</evidence>
<keyword evidence="10" id="KW-1185">Reference proteome</keyword>
<dbReference type="Gene3D" id="1.20.1250.20">
    <property type="entry name" value="MFS general substrate transporter like domains"/>
    <property type="match status" value="2"/>
</dbReference>
<name>A0AA35CQ86_9FIRM</name>
<feature type="compositionally biased region" description="Low complexity" evidence="6">
    <location>
        <begin position="387"/>
        <end position="403"/>
    </location>
</feature>
<keyword evidence="2" id="KW-0813">Transport</keyword>
<dbReference type="PANTHER" id="PTHR43129">
    <property type="entry name" value="FOSMIDOMYCIN RESISTANCE PROTEIN"/>
    <property type="match status" value="1"/>
</dbReference>
<dbReference type="RefSeq" id="WP_264842767.1">
    <property type="nucleotide sequence ID" value="NZ_AP025628.1"/>
</dbReference>
<feature type="transmembrane region" description="Helical" evidence="7">
    <location>
        <begin position="248"/>
        <end position="268"/>
    </location>
</feature>
<feature type="transmembrane region" description="Helical" evidence="7">
    <location>
        <begin position="72"/>
        <end position="88"/>
    </location>
</feature>
<dbReference type="InterPro" id="IPR020846">
    <property type="entry name" value="MFS_dom"/>
</dbReference>
<dbReference type="Proteomes" id="UP001163687">
    <property type="component" value="Chromosome"/>
</dbReference>
<dbReference type="Pfam" id="PF07690">
    <property type="entry name" value="MFS_1"/>
    <property type="match status" value="1"/>
</dbReference>
<proteinExistence type="predicted"/>
<dbReference type="KEGG" id="cmic:caldi_32620"/>
<dbReference type="SUPFAM" id="SSF103473">
    <property type="entry name" value="MFS general substrate transporter"/>
    <property type="match status" value="1"/>
</dbReference>
<protein>
    <submittedName>
        <fullName evidence="9">MFS transporter</fullName>
    </submittedName>
</protein>
<dbReference type="PROSITE" id="PS50850">
    <property type="entry name" value="MFS"/>
    <property type="match status" value="1"/>
</dbReference>
<feature type="transmembrane region" description="Helical" evidence="7">
    <location>
        <begin position="298"/>
        <end position="319"/>
    </location>
</feature>
<evidence type="ECO:0000256" key="2">
    <source>
        <dbReference type="ARBA" id="ARBA00022448"/>
    </source>
</evidence>
<feature type="domain" description="Major facilitator superfamily (MFS) profile" evidence="8">
    <location>
        <begin position="7"/>
        <end position="386"/>
    </location>
</feature>
<dbReference type="GO" id="GO:0005886">
    <property type="term" value="C:plasma membrane"/>
    <property type="evidence" value="ECO:0007669"/>
    <property type="project" value="UniProtKB-SubCell"/>
</dbReference>
<sequence length="419" mass="43011">MGFSLWRLLLISLGHLITDVNQGGLPSLLPVLKQTYNLTYSQVGTILLVLNLTSSVIQPFFGYWTDKTRQRWPLPLGPALAAVGLALAGQASTYGGVLAATAVCGLGVALFHPEGARAARVVAGSRRATGMAIFSVGGNIGYSLGPVVALGLVGWFGLGGLRGVLVPTLLVAAGLLAALPALARHERAMEDRRNGTAAAVPPAATNWRAEALLVLIVGIRSWIQFGVISLLPFYYLERTGGRGFSTGTLLFIFLASGALGTLVGGPLADRVGTRPVLLGSMAALLPLEWLLLHTQGWLMLVILAATGFAVVSTFTITLVMSQEFMPRYVGVASGLNTGFSIGMGGLGAAALGVLADRWGVQATLQALLVLPALGLVLSLLVPAPGRAGPSGEAGSPGPTARPGAPGPARPGRGAVASHT</sequence>
<evidence type="ECO:0000256" key="6">
    <source>
        <dbReference type="SAM" id="MobiDB-lite"/>
    </source>
</evidence>
<evidence type="ECO:0000256" key="4">
    <source>
        <dbReference type="ARBA" id="ARBA00022989"/>
    </source>
</evidence>
<evidence type="ECO:0000259" key="8">
    <source>
        <dbReference type="PROSITE" id="PS50850"/>
    </source>
</evidence>
<feature type="transmembrane region" description="Helical" evidence="7">
    <location>
        <begin position="331"/>
        <end position="354"/>
    </location>
</feature>
<feature type="transmembrane region" description="Helical" evidence="7">
    <location>
        <begin position="360"/>
        <end position="381"/>
    </location>
</feature>
<evidence type="ECO:0000256" key="5">
    <source>
        <dbReference type="ARBA" id="ARBA00023136"/>
    </source>
</evidence>
<keyword evidence="4 7" id="KW-1133">Transmembrane helix</keyword>
<keyword evidence="3 7" id="KW-0812">Transmembrane</keyword>
<dbReference type="AlphaFoldDB" id="A0AA35CQ86"/>
<feature type="transmembrane region" description="Helical" evidence="7">
    <location>
        <begin position="46"/>
        <end position="65"/>
    </location>
</feature>
<dbReference type="InterPro" id="IPR036259">
    <property type="entry name" value="MFS_trans_sf"/>
</dbReference>
<keyword evidence="5 7" id="KW-0472">Membrane</keyword>
<feature type="transmembrane region" description="Helical" evidence="7">
    <location>
        <begin position="212"/>
        <end position="236"/>
    </location>
</feature>
<organism evidence="9 10">
    <name type="scientific">Caldinitratiruptor microaerophilus</name>
    <dbReference type="NCBI Taxonomy" id="671077"/>
    <lineage>
        <taxon>Bacteria</taxon>
        <taxon>Bacillati</taxon>
        <taxon>Bacillota</taxon>
        <taxon>Clostridia</taxon>
        <taxon>Eubacteriales</taxon>
        <taxon>Symbiobacteriaceae</taxon>
        <taxon>Caldinitratiruptor</taxon>
    </lineage>
</organism>
<dbReference type="CDD" id="cd17478">
    <property type="entry name" value="MFS_FsR"/>
    <property type="match status" value="1"/>
</dbReference>
<feature type="transmembrane region" description="Helical" evidence="7">
    <location>
        <begin position="164"/>
        <end position="183"/>
    </location>
</feature>
<accession>A0AA35CQ86</accession>
<evidence type="ECO:0000256" key="1">
    <source>
        <dbReference type="ARBA" id="ARBA00004651"/>
    </source>
</evidence>
<feature type="transmembrane region" description="Helical" evidence="7">
    <location>
        <begin position="275"/>
        <end position="292"/>
    </location>
</feature>
<comment type="subcellular location">
    <subcellularLocation>
        <location evidence="1">Cell membrane</location>
        <topology evidence="1">Multi-pass membrane protein</topology>
    </subcellularLocation>
</comment>